<proteinExistence type="predicted"/>
<evidence type="ECO:0000313" key="7">
    <source>
        <dbReference type="Proteomes" id="UP000595663"/>
    </source>
</evidence>
<dbReference type="InterPro" id="IPR009612">
    <property type="entry name" value="IcmF-rel"/>
</dbReference>
<evidence type="ECO:0000313" key="6">
    <source>
        <dbReference type="EMBL" id="BBB25281.1"/>
    </source>
</evidence>
<dbReference type="KEGG" id="ajp:AMJAP_0682"/>
<dbReference type="InterPro" id="IPR048677">
    <property type="entry name" value="TssM1_hel"/>
</dbReference>
<dbReference type="InterPro" id="IPR010623">
    <property type="entry name" value="IcmF_C"/>
</dbReference>
<dbReference type="Pfam" id="PF06744">
    <property type="entry name" value="IcmF_C"/>
    <property type="match status" value="1"/>
</dbReference>
<keyword evidence="1" id="KW-1133">Transmembrane helix</keyword>
<feature type="domain" description="Type VI secretion system component TssM1 N-terminal" evidence="4">
    <location>
        <begin position="198"/>
        <end position="455"/>
    </location>
</feature>
<feature type="transmembrane region" description="Helical" evidence="1">
    <location>
        <begin position="12"/>
        <end position="36"/>
    </location>
</feature>
<dbReference type="Proteomes" id="UP000595663">
    <property type="component" value="Chromosome"/>
</dbReference>
<accession>A0A7R6P9Y0</accession>
<feature type="domain" description="IcmF-related" evidence="3">
    <location>
        <begin position="507"/>
        <end position="806"/>
    </location>
</feature>
<feature type="domain" description="Type VI secretion system component TssM1 helical" evidence="5">
    <location>
        <begin position="962"/>
        <end position="1062"/>
    </location>
</feature>
<dbReference type="AlphaFoldDB" id="A0A7R6P9Y0"/>
<evidence type="ECO:0000259" key="5">
    <source>
        <dbReference type="Pfam" id="PF21070"/>
    </source>
</evidence>
<feature type="transmembrane region" description="Helical" evidence="1">
    <location>
        <begin position="48"/>
        <end position="67"/>
    </location>
</feature>
<dbReference type="NCBIfam" id="TIGR03348">
    <property type="entry name" value="VI_IcmF"/>
    <property type="match status" value="1"/>
</dbReference>
<evidence type="ECO:0000259" key="4">
    <source>
        <dbReference type="Pfam" id="PF14331"/>
    </source>
</evidence>
<dbReference type="Pfam" id="PF21070">
    <property type="entry name" value="IcmF_helical"/>
    <property type="match status" value="1"/>
</dbReference>
<gene>
    <name evidence="6" type="primary">impL</name>
    <name evidence="6" type="ORF">AMJAP_0682</name>
</gene>
<reference evidence="6 7" key="1">
    <citation type="journal article" date="2008" name="Int. J. Syst. Evol. Microbiol.">
        <title>Amphritea japonica sp. nov. and Amphritea balenae sp. nov., isolated from the sediment adjacent to sperm whale carcasses off Kagoshima, Japan.</title>
        <authorList>
            <person name="Miyazaki M."/>
            <person name="Nogi Y."/>
            <person name="Fujiwara Y."/>
            <person name="Kawato M."/>
            <person name="Nagahama T."/>
            <person name="Kubokawa K."/>
            <person name="Horikoshi K."/>
        </authorList>
    </citation>
    <scope>NUCLEOTIDE SEQUENCE [LARGE SCALE GENOMIC DNA]</scope>
    <source>
        <strain evidence="6 7">ATCC BAA-1530</strain>
    </source>
</reference>
<evidence type="ECO:0000259" key="3">
    <source>
        <dbReference type="Pfam" id="PF06761"/>
    </source>
</evidence>
<keyword evidence="1" id="KW-0472">Membrane</keyword>
<feature type="transmembrane region" description="Helical" evidence="1">
    <location>
        <begin position="452"/>
        <end position="473"/>
    </location>
</feature>
<keyword evidence="7" id="KW-1185">Reference proteome</keyword>
<feature type="domain" description="Type VI secretion system IcmF C-terminal" evidence="2">
    <location>
        <begin position="1068"/>
        <end position="1172"/>
    </location>
</feature>
<dbReference type="CDD" id="cd00882">
    <property type="entry name" value="Ras_like_GTPase"/>
    <property type="match status" value="1"/>
</dbReference>
<organism evidence="6 7">
    <name type="scientific">Amphritea japonica ATCC BAA-1530</name>
    <dbReference type="NCBI Taxonomy" id="1278309"/>
    <lineage>
        <taxon>Bacteria</taxon>
        <taxon>Pseudomonadati</taxon>
        <taxon>Pseudomonadota</taxon>
        <taxon>Gammaproteobacteria</taxon>
        <taxon>Oceanospirillales</taxon>
        <taxon>Oceanospirillaceae</taxon>
        <taxon>Amphritea</taxon>
    </lineage>
</organism>
<evidence type="ECO:0000259" key="2">
    <source>
        <dbReference type="Pfam" id="PF06744"/>
    </source>
</evidence>
<dbReference type="EMBL" id="AP014545">
    <property type="protein sequence ID" value="BBB25281.1"/>
    <property type="molecule type" value="Genomic_DNA"/>
</dbReference>
<dbReference type="PANTHER" id="PTHR36153">
    <property type="entry name" value="INNER MEMBRANE PROTEIN-RELATED"/>
    <property type="match status" value="1"/>
</dbReference>
<dbReference type="RefSeq" id="WP_019622399.1">
    <property type="nucleotide sequence ID" value="NZ_AP014545.1"/>
</dbReference>
<dbReference type="Pfam" id="PF14331">
    <property type="entry name" value="IcmF-related_N"/>
    <property type="match status" value="1"/>
</dbReference>
<dbReference type="InterPro" id="IPR025743">
    <property type="entry name" value="TssM1_N"/>
</dbReference>
<dbReference type="InterPro" id="IPR027417">
    <property type="entry name" value="P-loop_NTPase"/>
</dbReference>
<keyword evidence="1" id="KW-0812">Transmembrane</keyword>
<protein>
    <submittedName>
        <fullName evidence="6">Type VI secretion system protein ImpL</fullName>
    </submittedName>
</protein>
<dbReference type="Pfam" id="PF06761">
    <property type="entry name" value="IcmF-related"/>
    <property type="match status" value="1"/>
</dbReference>
<dbReference type="InterPro" id="IPR053156">
    <property type="entry name" value="T6SS_TssM-like"/>
</dbReference>
<sequence length="1191" mass="134341">MNKLIRIITNRWFIQGIGILCLALLIWFIGPLIAIAENYFLAGEFARLLAIVITVLCWVAISVALFWRRKRKNEQLLDDLGSELQTEASIAETAREDEQAIIRERFDEALSVLRSTKGRSGRKANLYELPWYIIIGPPGSGKTTALVNSGLNFPLADKLGSEAIQGIGGTRHCDWWFTDDAVLIDTAGRFTTQDSHESVDKAAWQQFMDLLKNNRPQQPVNGVLVTMSIADIMQQSEDERALYAQTIRRRIDELNEHLGISAPVYFTFTKCDLISGFSEFFGSYDRDARGQVWGETFPLPDKGPSAFDIDGYATRFDSLTVRIEQQLIERMYQEQDPDKRSLIMGFPSQFAGLRDIVSIFLGDIFSSNRYNEGALLRGVYFTSGTQAGTPIDRLLGALTQSFGFSKTTLVGASGRGKSYFLKDLLQQVIFREAGIAGVDQGLIRRRRWLQRFAMGGALGLFLAGTSLFSWSYVNNEGKINALVELNTQFESQSVQVPLSEADFLAVLPELNTLRAATKLYDEVGLDHRFGLNQGPTLTEGARSAYLKQLQNAFLPVLVARIEELIIASDPNQTDSLYELLKTYLMYGGVKPYDAELLTTWAILDWQETYALDEQTVADLQGHMDVLMEHGFLPVTLNQDIVSQARRYLSKDSLEKQVYQAVKRELSQERKYDLALDEVFGPYAFDLFKSRNGADLTRFVMPGVFTKQGFYTLFLPNSASLSKEYIDNNWVMGERYQSRHYMDSDALQRKVLGLYYDDFIQHWDDMINDMTMQRPTNAEESIRQISVAAGLDSPLRHLVETLNKETTLSKPFSAKQEESSDQLARDVSSVSQGLAVKQQKVSRLMRNAKKAGLLDNLGGDLGQQVERYYTPYYKLLEKRGSSSLLDRLSRDLAELSNYMDDAANSSFSSTGAIDAVQGRIARNQADPLAKVNSYQADMPQMMQGWLGALGAQNWSVVLDNTKTELNQLWQSQVVYECKNFLEGRYPVKSNARSEVTLEDFSRFFGPDGTLDSFVNTYLKDFIDTKGRIWVEREVDGQKLGLGKATLSQLQKANDIKETFFRNSELSVPFVMRPVRLDTDASKFFLSIGSQEVIYRHGPRRSSAVTWPSLDSDTVRLRFESLNGDSKSSTEEGPWAWFRLLNQSQLKSTENRAVYEVNFSEGGLSATYELRARSVINPFAGDLLSGFRCQDSL</sequence>
<dbReference type="SUPFAM" id="SSF52540">
    <property type="entry name" value="P-loop containing nucleoside triphosphate hydrolases"/>
    <property type="match status" value="1"/>
</dbReference>
<evidence type="ECO:0000256" key="1">
    <source>
        <dbReference type="SAM" id="Phobius"/>
    </source>
</evidence>
<dbReference type="PANTHER" id="PTHR36153:SF1">
    <property type="entry name" value="TYPE VI SECRETION SYSTEM COMPONENT TSSM1"/>
    <property type="match status" value="1"/>
</dbReference>
<dbReference type="InterPro" id="IPR017731">
    <property type="entry name" value="TssM1-like"/>
</dbReference>
<name>A0A7R6P9Y0_9GAMM</name>